<dbReference type="RefSeq" id="WP_097883330.1">
    <property type="nucleotide sequence ID" value="NZ_NUIL01000015.1"/>
</dbReference>
<dbReference type="Pfam" id="PF02452">
    <property type="entry name" value="PemK_toxin"/>
    <property type="match status" value="1"/>
</dbReference>
<name>A0A2A7FNH9_BACCE</name>
<comment type="caution">
    <text evidence="3">The sequence shown here is derived from an EMBL/GenBank/DDBJ whole genome shotgun (WGS) entry which is preliminary data.</text>
</comment>
<evidence type="ECO:0000313" key="3">
    <source>
        <dbReference type="EMBL" id="PGO29202.1"/>
    </source>
</evidence>
<keyword evidence="2" id="KW-1277">Toxin-antitoxin system</keyword>
<dbReference type="EMBL" id="NUIL01000015">
    <property type="protein sequence ID" value="PGO29202.1"/>
    <property type="molecule type" value="Genomic_DNA"/>
</dbReference>
<sequence length="115" mass="12778">MTKSMEKKQVKQGEIWVANVNFFAKSGSKKRPVLALSLDIVGDDDIVILPISTSEARTDFDVKVTVEEGTGLATFPSYIRTSKPLTTTKRALTQKIGKLDEVDLANVLEKFRSQF</sequence>
<reference evidence="3 4" key="1">
    <citation type="submission" date="2017-09" db="EMBL/GenBank/DDBJ databases">
        <title>Large-scale bioinformatics analysis of Bacillus genomes uncovers conserved roles of natural products in bacterial physiology.</title>
        <authorList>
            <consortium name="Agbiome Team Llc"/>
            <person name="Bleich R.M."/>
            <person name="Grubbs K.J."/>
            <person name="Santa Maria K.C."/>
            <person name="Allen S.E."/>
            <person name="Farag S."/>
            <person name="Shank E.A."/>
            <person name="Bowers A."/>
        </authorList>
    </citation>
    <scope>NUCLEOTIDE SEQUENCE [LARGE SCALE GENOMIC DNA]</scope>
    <source>
        <strain evidence="3 4">AFS050027</strain>
    </source>
</reference>
<organism evidence="3 4">
    <name type="scientific">Bacillus cereus</name>
    <dbReference type="NCBI Taxonomy" id="1396"/>
    <lineage>
        <taxon>Bacteria</taxon>
        <taxon>Bacillati</taxon>
        <taxon>Bacillota</taxon>
        <taxon>Bacilli</taxon>
        <taxon>Bacillales</taxon>
        <taxon>Bacillaceae</taxon>
        <taxon>Bacillus</taxon>
        <taxon>Bacillus cereus group</taxon>
    </lineage>
</organism>
<accession>A0A2A7FNH9</accession>
<evidence type="ECO:0000313" key="4">
    <source>
        <dbReference type="Proteomes" id="UP000223777"/>
    </source>
</evidence>
<evidence type="ECO:0000256" key="1">
    <source>
        <dbReference type="ARBA" id="ARBA00007521"/>
    </source>
</evidence>
<proteinExistence type="inferred from homology"/>
<comment type="similarity">
    <text evidence="1">Belongs to the PemK/MazF family.</text>
</comment>
<dbReference type="Gene3D" id="2.30.30.110">
    <property type="match status" value="1"/>
</dbReference>
<dbReference type="Proteomes" id="UP000223777">
    <property type="component" value="Unassembled WGS sequence"/>
</dbReference>
<dbReference type="GO" id="GO:0003677">
    <property type="term" value="F:DNA binding"/>
    <property type="evidence" value="ECO:0007669"/>
    <property type="project" value="InterPro"/>
</dbReference>
<dbReference type="AlphaFoldDB" id="A0A2A7FNH9"/>
<gene>
    <name evidence="3" type="ORF">CN984_12220</name>
</gene>
<dbReference type="InterPro" id="IPR003477">
    <property type="entry name" value="PemK-like"/>
</dbReference>
<dbReference type="SUPFAM" id="SSF50118">
    <property type="entry name" value="Cell growth inhibitor/plasmid maintenance toxic component"/>
    <property type="match status" value="1"/>
</dbReference>
<protein>
    <submittedName>
        <fullName evidence="3">Uncharacterized protein</fullName>
    </submittedName>
</protein>
<dbReference type="InterPro" id="IPR011067">
    <property type="entry name" value="Plasmid_toxin/cell-grow_inhib"/>
</dbReference>
<evidence type="ECO:0000256" key="2">
    <source>
        <dbReference type="ARBA" id="ARBA00022649"/>
    </source>
</evidence>